<feature type="transmembrane region" description="Helical" evidence="1">
    <location>
        <begin position="82"/>
        <end position="105"/>
    </location>
</feature>
<evidence type="ECO:0000313" key="4">
    <source>
        <dbReference type="Proteomes" id="UP001172082"/>
    </source>
</evidence>
<keyword evidence="1" id="KW-0812">Transmembrane</keyword>
<keyword evidence="1" id="KW-0472">Membrane</keyword>
<dbReference type="Proteomes" id="UP001172082">
    <property type="component" value="Unassembled WGS sequence"/>
</dbReference>
<evidence type="ECO:0000259" key="2">
    <source>
        <dbReference type="Pfam" id="PF13559"/>
    </source>
</evidence>
<accession>A0ABT8KX50</accession>
<comment type="caution">
    <text evidence="3">The sequence shown here is derived from an EMBL/GenBank/DDBJ whole genome shotgun (WGS) entry which is preliminary data.</text>
</comment>
<organism evidence="3 4">
    <name type="scientific">Splendidivirga corallicola</name>
    <dbReference type="NCBI Taxonomy" id="3051826"/>
    <lineage>
        <taxon>Bacteria</taxon>
        <taxon>Pseudomonadati</taxon>
        <taxon>Bacteroidota</taxon>
        <taxon>Cytophagia</taxon>
        <taxon>Cytophagales</taxon>
        <taxon>Splendidivirgaceae</taxon>
        <taxon>Splendidivirga</taxon>
    </lineage>
</organism>
<evidence type="ECO:0000256" key="1">
    <source>
        <dbReference type="SAM" id="Phobius"/>
    </source>
</evidence>
<dbReference type="RefSeq" id="WP_346754772.1">
    <property type="nucleotide sequence ID" value="NZ_JAUJEA010000013.1"/>
</dbReference>
<proteinExistence type="predicted"/>
<gene>
    <name evidence="3" type="ORF">QQ008_25385</name>
</gene>
<dbReference type="EMBL" id="JAUJEA010000013">
    <property type="protein sequence ID" value="MDN5204749.1"/>
    <property type="molecule type" value="Genomic_DNA"/>
</dbReference>
<feature type="domain" description="Protein-glutamine gamma-glutamyltransferase-like C-terminal" evidence="2">
    <location>
        <begin position="152"/>
        <end position="207"/>
    </location>
</feature>
<name>A0ABT8KX50_9BACT</name>
<reference evidence="3" key="1">
    <citation type="submission" date="2023-06" db="EMBL/GenBank/DDBJ databases">
        <title>Genomic of Parafulvivirga corallium.</title>
        <authorList>
            <person name="Wang G."/>
        </authorList>
    </citation>
    <scope>NUCLEOTIDE SEQUENCE</scope>
    <source>
        <strain evidence="3">BMA10</strain>
    </source>
</reference>
<protein>
    <recommendedName>
        <fullName evidence="2">Protein-glutamine gamma-glutamyltransferase-like C-terminal domain-containing protein</fullName>
    </recommendedName>
</protein>
<keyword evidence="4" id="KW-1185">Reference proteome</keyword>
<evidence type="ECO:0000313" key="3">
    <source>
        <dbReference type="EMBL" id="MDN5204749.1"/>
    </source>
</evidence>
<dbReference type="Pfam" id="PF13559">
    <property type="entry name" value="DUF4129"/>
    <property type="match status" value="1"/>
</dbReference>
<sequence>MMSLSMITSGTLNCLGQGAQNEQAKNIAPELRKFDKKDWNKLKQENELDQIKDKIKQENKQQANNLSFNMPLFSSAGPVFKIIMYVVFIAILVFIISKLFNFNAFSRSNTKLKKQEYTIEDLEDHLHESDLDRFLREALENNDLRLALRIYYLMIIKELSQLNWILWKKDKTNNEYVYEMRNKEGADTFEHLTLTFERVWYGDLEVNQSFFDSTSIKFKNFIDLIRNKDIEK</sequence>
<dbReference type="InterPro" id="IPR025403">
    <property type="entry name" value="TgpA-like_C"/>
</dbReference>
<keyword evidence="1" id="KW-1133">Transmembrane helix</keyword>